<reference evidence="11 13" key="1">
    <citation type="journal article" date="2019" name="Sci. Rep.">
        <title>Orb-weaving spider Araneus ventricosus genome elucidates the spidroin gene catalogue.</title>
        <authorList>
            <person name="Kono N."/>
            <person name="Nakamura H."/>
            <person name="Ohtoshi R."/>
            <person name="Moran D.A.P."/>
            <person name="Shinohara A."/>
            <person name="Yoshida Y."/>
            <person name="Fujiwara M."/>
            <person name="Mori M."/>
            <person name="Tomita M."/>
            <person name="Arakawa K."/>
        </authorList>
    </citation>
    <scope>NUCLEOTIDE SEQUENCE [LARGE SCALE GENOMIC DNA]</scope>
</reference>
<evidence type="ECO:0000259" key="9">
    <source>
        <dbReference type="Pfam" id="PF10208"/>
    </source>
</evidence>
<keyword evidence="5 8" id="KW-0732">Signal</keyword>
<evidence type="ECO:0000313" key="13">
    <source>
        <dbReference type="Proteomes" id="UP000499080"/>
    </source>
</evidence>
<dbReference type="GO" id="GO:0071542">
    <property type="term" value="P:dopaminergic neuron differentiation"/>
    <property type="evidence" value="ECO:0007669"/>
    <property type="project" value="TreeGrafter"/>
</dbReference>
<dbReference type="AlphaFoldDB" id="A0A4Y2SAQ4"/>
<gene>
    <name evidence="11" type="primary">Manf_4</name>
    <name evidence="12" type="synonym">Manf_0</name>
    <name evidence="12" type="ORF">AVEN_104285_1</name>
    <name evidence="11" type="ORF">AVEN_134008_1</name>
</gene>
<accession>A0A4Y2SAQ4</accession>
<dbReference type="EMBL" id="BGPR01020637">
    <property type="protein sequence ID" value="GBN85137.1"/>
    <property type="molecule type" value="Genomic_DNA"/>
</dbReference>
<evidence type="ECO:0000256" key="3">
    <source>
        <dbReference type="ARBA" id="ARBA00014267"/>
    </source>
</evidence>
<comment type="subcellular location">
    <subcellularLocation>
        <location evidence="1">Secreted</location>
    </subcellularLocation>
</comment>
<organism evidence="11 13">
    <name type="scientific">Araneus ventricosus</name>
    <name type="common">Orbweaver spider</name>
    <name type="synonym">Epeira ventricosa</name>
    <dbReference type="NCBI Taxonomy" id="182803"/>
    <lineage>
        <taxon>Eukaryota</taxon>
        <taxon>Metazoa</taxon>
        <taxon>Ecdysozoa</taxon>
        <taxon>Arthropoda</taxon>
        <taxon>Chelicerata</taxon>
        <taxon>Arachnida</taxon>
        <taxon>Araneae</taxon>
        <taxon>Araneomorphae</taxon>
        <taxon>Entelegynae</taxon>
        <taxon>Araneoidea</taxon>
        <taxon>Araneidae</taxon>
        <taxon>Araneus</taxon>
    </lineage>
</organism>
<dbReference type="Pfam" id="PF10208">
    <property type="entry name" value="ARMET_C"/>
    <property type="match status" value="1"/>
</dbReference>
<evidence type="ECO:0000256" key="7">
    <source>
        <dbReference type="ARBA" id="ARBA00032923"/>
    </source>
</evidence>
<keyword evidence="4" id="KW-0964">Secreted</keyword>
<dbReference type="InterPro" id="IPR019345">
    <property type="entry name" value="ARMET_C"/>
</dbReference>
<keyword evidence="13" id="KW-1185">Reference proteome</keyword>
<keyword evidence="6" id="KW-1015">Disulfide bond</keyword>
<evidence type="ECO:0000256" key="2">
    <source>
        <dbReference type="ARBA" id="ARBA00005617"/>
    </source>
</evidence>
<dbReference type="InterPro" id="IPR036361">
    <property type="entry name" value="SAP_dom_sf"/>
</dbReference>
<dbReference type="SUPFAM" id="SSF68906">
    <property type="entry name" value="SAP domain"/>
    <property type="match status" value="1"/>
</dbReference>
<dbReference type="Pfam" id="PF20145">
    <property type="entry name" value="ARMET_N"/>
    <property type="match status" value="1"/>
</dbReference>
<protein>
    <recommendedName>
        <fullName evidence="3">Mesencephalic astrocyte-derived neurotrophic factor homolog</fullName>
    </recommendedName>
    <alternativeName>
        <fullName evidence="7">MANF/CDNF-like protein</fullName>
    </alternativeName>
</protein>
<dbReference type="EMBL" id="BGPR01020639">
    <property type="protein sequence ID" value="GBN85141.1"/>
    <property type="molecule type" value="Genomic_DNA"/>
</dbReference>
<feature type="domain" description="ARMET C-terminal" evidence="9">
    <location>
        <begin position="135"/>
        <end position="161"/>
    </location>
</feature>
<dbReference type="PANTHER" id="PTHR12990:SF5">
    <property type="entry name" value="MESENCEPHALIC ASTROCYTE-DERIVED NEUROTROPHIC FACTOR HOMOLOG"/>
    <property type="match status" value="1"/>
</dbReference>
<dbReference type="GO" id="GO:0031175">
    <property type="term" value="P:neuron projection development"/>
    <property type="evidence" value="ECO:0007669"/>
    <property type="project" value="TreeGrafter"/>
</dbReference>
<evidence type="ECO:0000313" key="11">
    <source>
        <dbReference type="EMBL" id="GBN85137.1"/>
    </source>
</evidence>
<dbReference type="InterPro" id="IPR045332">
    <property type="entry name" value="ARMET_N"/>
</dbReference>
<evidence type="ECO:0000256" key="4">
    <source>
        <dbReference type="ARBA" id="ARBA00022525"/>
    </source>
</evidence>
<feature type="domain" description="ARMET N-terminal" evidence="10">
    <location>
        <begin position="27"/>
        <end position="118"/>
    </location>
</feature>
<dbReference type="InterPro" id="IPR045333">
    <property type="entry name" value="ARMET-like"/>
</dbReference>
<comment type="caution">
    <text evidence="11">The sequence shown here is derived from an EMBL/GenBank/DDBJ whole genome shotgun (WGS) entry which is preliminary data.</text>
</comment>
<evidence type="ECO:0000313" key="12">
    <source>
        <dbReference type="EMBL" id="GBN85141.1"/>
    </source>
</evidence>
<feature type="signal peptide" evidence="8">
    <location>
        <begin position="1"/>
        <end position="21"/>
    </location>
</feature>
<dbReference type="Gene3D" id="1.10.225.10">
    <property type="entry name" value="Saposin-like"/>
    <property type="match status" value="1"/>
</dbReference>
<comment type="similarity">
    <text evidence="2">Belongs to the ARMET family.</text>
</comment>
<dbReference type="OrthoDB" id="5597848at2759"/>
<evidence type="ECO:0000259" key="10">
    <source>
        <dbReference type="Pfam" id="PF20145"/>
    </source>
</evidence>
<evidence type="ECO:0000256" key="1">
    <source>
        <dbReference type="ARBA" id="ARBA00004613"/>
    </source>
</evidence>
<dbReference type="GO" id="GO:0005615">
    <property type="term" value="C:extracellular space"/>
    <property type="evidence" value="ECO:0007669"/>
    <property type="project" value="TreeGrafter"/>
</dbReference>
<evidence type="ECO:0000256" key="6">
    <source>
        <dbReference type="ARBA" id="ARBA00023157"/>
    </source>
</evidence>
<dbReference type="PANTHER" id="PTHR12990">
    <property type="entry name" value="ARMET-LIKE PROTEIN"/>
    <property type="match status" value="1"/>
</dbReference>
<feature type="chain" id="PRO_5033837274" description="Mesencephalic astrocyte-derived neurotrophic factor homolog" evidence="8">
    <location>
        <begin position="22"/>
        <end position="174"/>
    </location>
</feature>
<dbReference type="Proteomes" id="UP000499080">
    <property type="component" value="Unassembled WGS sequence"/>
</dbReference>
<evidence type="ECO:0000256" key="8">
    <source>
        <dbReference type="SAM" id="SignalP"/>
    </source>
</evidence>
<sequence>MAVKLIGLMLFLISYLFDVSSTSKNSCDVCIEVLKRFKDIVLKEKITDPEEIEEKFMEFCETSQDQERRFCYYIGGLAESATRTLSDMSKPMSWGLPVEKICIKLGEKDEQLCHLKYKDYKRKTRREILMDFPLSELKRLLKDLKLTCDLCFEKEEFVEKILSKDRKKSFYEEL</sequence>
<name>A0A4Y2SAQ4_ARAVE</name>
<dbReference type="GO" id="GO:0005783">
    <property type="term" value="C:endoplasmic reticulum"/>
    <property type="evidence" value="ECO:0007669"/>
    <property type="project" value="TreeGrafter"/>
</dbReference>
<proteinExistence type="inferred from homology"/>
<evidence type="ECO:0000256" key="5">
    <source>
        <dbReference type="ARBA" id="ARBA00022729"/>
    </source>
</evidence>